<dbReference type="AlphaFoldDB" id="A0A1V2I4D1"/>
<dbReference type="PANTHER" id="PTHR10629:SF52">
    <property type="entry name" value="DNA (CYTOSINE-5)-METHYLTRANSFERASE 1"/>
    <property type="match status" value="1"/>
</dbReference>
<dbReference type="InterPro" id="IPR029063">
    <property type="entry name" value="SAM-dependent_MTases_sf"/>
</dbReference>
<dbReference type="PANTHER" id="PTHR10629">
    <property type="entry name" value="CYTOSINE-SPECIFIC METHYLTRANSFERASE"/>
    <property type="match status" value="1"/>
</dbReference>
<comment type="similarity">
    <text evidence="6">Belongs to the class I-like SAM-binding methyltransferase superfamily. C5-methyltransferase family.</text>
</comment>
<comment type="caution">
    <text evidence="8">The sequence shown here is derived from an EMBL/GenBank/DDBJ whole genome shotgun (WGS) entry which is preliminary data.</text>
</comment>
<keyword evidence="2 6" id="KW-0489">Methyltransferase</keyword>
<dbReference type="EC" id="2.1.1.37" evidence="1"/>
<evidence type="ECO:0000256" key="1">
    <source>
        <dbReference type="ARBA" id="ARBA00011975"/>
    </source>
</evidence>
<dbReference type="InterPro" id="IPR001525">
    <property type="entry name" value="C5_MeTfrase"/>
</dbReference>
<dbReference type="PRINTS" id="PR00105">
    <property type="entry name" value="C5METTRFRASE"/>
</dbReference>
<evidence type="ECO:0000256" key="6">
    <source>
        <dbReference type="PROSITE-ProRule" id="PRU01016"/>
    </source>
</evidence>
<keyword evidence="3 6" id="KW-0808">Transferase</keyword>
<sequence>MATVLDLFAGPGGWSLACARLGFTDIGIEFDPSTCRTREAAGLVTVEGDVAAMNPADFDGVAGLIASPPCQPFSVAGRGGGLSDPRGPLVYQPMRYIRRLRPGWVAMEEVPTVLPLFKGFAARLHGLGYATWTGILRAEQYGIPQTRRRAFLIATRNSPTIRPPAPTHSPYQRGGPRVSPPLKPWRSMVDVLGRGLVDRPSYTVTTGGNAWGGTFARRTLRQAKETGRWTGAPDPLTVAELAALQSFPPDHPWQGTKTSQISQIGNAVPPDLAYAVLCSLAVAVPHTKAA</sequence>
<keyword evidence="9" id="KW-1185">Reference proteome</keyword>
<feature type="active site" evidence="6">
    <location>
        <position position="70"/>
    </location>
</feature>
<dbReference type="Proteomes" id="UP000188929">
    <property type="component" value="Unassembled WGS sequence"/>
</dbReference>
<dbReference type="Pfam" id="PF00145">
    <property type="entry name" value="DNA_methylase"/>
    <property type="match status" value="2"/>
</dbReference>
<name>A0A1V2I4D1_9ACTN</name>
<accession>A0A1V2I4D1</accession>
<dbReference type="OrthoDB" id="9813719at2"/>
<dbReference type="SUPFAM" id="SSF53335">
    <property type="entry name" value="S-adenosyl-L-methionine-dependent methyltransferases"/>
    <property type="match status" value="1"/>
</dbReference>
<evidence type="ECO:0000256" key="4">
    <source>
        <dbReference type="ARBA" id="ARBA00022691"/>
    </source>
</evidence>
<gene>
    <name evidence="8" type="ORF">BL253_30910</name>
</gene>
<dbReference type="Gene3D" id="3.40.50.150">
    <property type="entry name" value="Vaccinia Virus protein VP39"/>
    <property type="match status" value="1"/>
</dbReference>
<organism evidence="8 9">
    <name type="scientific">Pseudofrankia asymbiotica</name>
    <dbReference type="NCBI Taxonomy" id="1834516"/>
    <lineage>
        <taxon>Bacteria</taxon>
        <taxon>Bacillati</taxon>
        <taxon>Actinomycetota</taxon>
        <taxon>Actinomycetes</taxon>
        <taxon>Frankiales</taxon>
        <taxon>Frankiaceae</taxon>
        <taxon>Pseudofrankia</taxon>
    </lineage>
</organism>
<dbReference type="RefSeq" id="WP_076820926.1">
    <property type="nucleotide sequence ID" value="NZ_MOMC01000074.1"/>
</dbReference>
<evidence type="ECO:0000256" key="3">
    <source>
        <dbReference type="ARBA" id="ARBA00022679"/>
    </source>
</evidence>
<dbReference type="STRING" id="1834516.BL253_30910"/>
<evidence type="ECO:0000256" key="5">
    <source>
        <dbReference type="ARBA" id="ARBA00022747"/>
    </source>
</evidence>
<evidence type="ECO:0000313" key="8">
    <source>
        <dbReference type="EMBL" id="ONH24171.1"/>
    </source>
</evidence>
<dbReference type="GO" id="GO:0003886">
    <property type="term" value="F:DNA (cytosine-5-)-methyltransferase activity"/>
    <property type="evidence" value="ECO:0007669"/>
    <property type="project" value="UniProtKB-EC"/>
</dbReference>
<keyword evidence="4 6" id="KW-0949">S-adenosyl-L-methionine</keyword>
<dbReference type="REBASE" id="196916">
    <property type="entry name" value="M.Fsp16386ORF30910P"/>
</dbReference>
<evidence type="ECO:0000256" key="2">
    <source>
        <dbReference type="ARBA" id="ARBA00022603"/>
    </source>
</evidence>
<dbReference type="PROSITE" id="PS51679">
    <property type="entry name" value="SAM_MT_C5"/>
    <property type="match status" value="1"/>
</dbReference>
<dbReference type="GO" id="GO:0032259">
    <property type="term" value="P:methylation"/>
    <property type="evidence" value="ECO:0007669"/>
    <property type="project" value="UniProtKB-KW"/>
</dbReference>
<dbReference type="Gene3D" id="3.90.120.10">
    <property type="entry name" value="DNA Methylase, subunit A, domain 2"/>
    <property type="match status" value="1"/>
</dbReference>
<feature type="region of interest" description="Disordered" evidence="7">
    <location>
        <begin position="158"/>
        <end position="179"/>
    </location>
</feature>
<evidence type="ECO:0000256" key="7">
    <source>
        <dbReference type="SAM" id="MobiDB-lite"/>
    </source>
</evidence>
<reference evidence="9" key="1">
    <citation type="submission" date="2016-10" db="EMBL/GenBank/DDBJ databases">
        <title>Frankia sp. NRRL B-16386 Genome sequencing.</title>
        <authorList>
            <person name="Ghodhbane-Gtari F."/>
            <person name="Swanson E."/>
            <person name="Gueddou A."/>
            <person name="Hezbri K."/>
            <person name="Ktari K."/>
            <person name="Nouioui I."/>
            <person name="Morris K."/>
            <person name="Simpson S."/>
            <person name="Abebe-Akele F."/>
            <person name="Thomas K."/>
            <person name="Gtari M."/>
            <person name="Tisa L.S."/>
        </authorList>
    </citation>
    <scope>NUCLEOTIDE SEQUENCE [LARGE SCALE GENOMIC DNA]</scope>
    <source>
        <strain evidence="9">NRRL B-16386</strain>
    </source>
</reference>
<dbReference type="GO" id="GO:0009307">
    <property type="term" value="P:DNA restriction-modification system"/>
    <property type="evidence" value="ECO:0007669"/>
    <property type="project" value="UniProtKB-KW"/>
</dbReference>
<keyword evidence="5" id="KW-0680">Restriction system</keyword>
<protein>
    <recommendedName>
        <fullName evidence="1">DNA (cytosine-5-)-methyltransferase</fullName>
        <ecNumber evidence="1">2.1.1.37</ecNumber>
    </recommendedName>
</protein>
<evidence type="ECO:0000313" key="9">
    <source>
        <dbReference type="Proteomes" id="UP000188929"/>
    </source>
</evidence>
<dbReference type="InterPro" id="IPR050390">
    <property type="entry name" value="C5-Methyltransferase"/>
</dbReference>
<proteinExistence type="inferred from homology"/>
<dbReference type="EMBL" id="MOMC01000074">
    <property type="protein sequence ID" value="ONH24171.1"/>
    <property type="molecule type" value="Genomic_DNA"/>
</dbReference>